<evidence type="ECO:0000313" key="1">
    <source>
        <dbReference type="EMBL" id="TKC19677.1"/>
    </source>
</evidence>
<proteinExistence type="predicted"/>
<evidence type="ECO:0000313" key="2">
    <source>
        <dbReference type="Proteomes" id="UP000307756"/>
    </source>
</evidence>
<accession>A0A4U1DDN6</accession>
<protein>
    <recommendedName>
        <fullName evidence="3">YppG-like protein</fullName>
    </recommendedName>
</protein>
<reference evidence="1 2" key="1">
    <citation type="journal article" date="2011" name="J. Microbiol.">
        <title>Bacillus kyonggiensis sp. nov., isolated from soil of a lettuce field.</title>
        <authorList>
            <person name="Dong K."/>
            <person name="Lee S."/>
        </authorList>
    </citation>
    <scope>NUCLEOTIDE SEQUENCE [LARGE SCALE GENOMIC DNA]</scope>
    <source>
        <strain evidence="1 2">NB22</strain>
    </source>
</reference>
<dbReference type="RefSeq" id="WP_136830582.1">
    <property type="nucleotide sequence ID" value="NZ_SWBM01000001.1"/>
</dbReference>
<organism evidence="1 2">
    <name type="scientific">Robertmurraya kyonggiensis</name>
    <dbReference type="NCBI Taxonomy" id="1037680"/>
    <lineage>
        <taxon>Bacteria</taxon>
        <taxon>Bacillati</taxon>
        <taxon>Bacillota</taxon>
        <taxon>Bacilli</taxon>
        <taxon>Bacillales</taxon>
        <taxon>Bacillaceae</taxon>
        <taxon>Robertmurraya</taxon>
    </lineage>
</organism>
<dbReference type="InterPro" id="IPR025555">
    <property type="entry name" value="YppG"/>
</dbReference>
<dbReference type="AlphaFoldDB" id="A0A4U1DDN6"/>
<gene>
    <name evidence="1" type="ORF">FA727_09130</name>
</gene>
<dbReference type="OrthoDB" id="2456726at2"/>
<dbReference type="Pfam" id="PF14179">
    <property type="entry name" value="YppG"/>
    <property type="match status" value="1"/>
</dbReference>
<dbReference type="EMBL" id="SWBM01000001">
    <property type="protein sequence ID" value="TKC19677.1"/>
    <property type="molecule type" value="Genomic_DNA"/>
</dbReference>
<dbReference type="Proteomes" id="UP000307756">
    <property type="component" value="Unassembled WGS sequence"/>
</dbReference>
<sequence>MERDVNVHTLKGGDVGLFGRKNKNYQHYSYQPLYSSYPYQMHQTEGNQSTRTQAYYHPYYPQASPMYQGGPVPYGNQQSMMGEGGNYGHHKQTYPIEAILQNPLQPKKTQGAVGQGNPYMTNNYPYMHPYPKPGYGNRPPAGMNSILNSFKTQDGTFDFNKMIDTAGHMMNAFSQVSGLVKGIGGIFKV</sequence>
<comment type="caution">
    <text evidence="1">The sequence shown here is derived from an EMBL/GenBank/DDBJ whole genome shotgun (WGS) entry which is preliminary data.</text>
</comment>
<name>A0A4U1DDN6_9BACI</name>
<evidence type="ECO:0008006" key="3">
    <source>
        <dbReference type="Google" id="ProtNLM"/>
    </source>
</evidence>
<keyword evidence="2" id="KW-1185">Reference proteome</keyword>